<keyword evidence="4" id="KW-1003">Cell membrane</keyword>
<keyword evidence="7" id="KW-0479">Metal-binding</keyword>
<evidence type="ECO:0000256" key="8">
    <source>
        <dbReference type="ARBA" id="ARBA00022801"/>
    </source>
</evidence>
<evidence type="ECO:0000256" key="12">
    <source>
        <dbReference type="ARBA" id="ARBA00023136"/>
    </source>
</evidence>
<comment type="subcellular location">
    <subcellularLocation>
        <location evidence="2">Cell membrane</location>
        <topology evidence="2">Multi-pass membrane protein</topology>
    </subcellularLocation>
</comment>
<keyword evidence="11" id="KW-0482">Metalloprotease</keyword>
<comment type="cofactor">
    <cofactor evidence="1">
        <name>Zn(2+)</name>
        <dbReference type="ChEBI" id="CHEBI:29105"/>
    </cofactor>
</comment>
<dbReference type="AlphaFoldDB" id="A0A3M2L4B2"/>
<protein>
    <submittedName>
        <fullName evidence="14">Site-2 protease family protein</fullName>
    </submittedName>
</protein>
<feature type="transmembrane region" description="Helical" evidence="13">
    <location>
        <begin position="132"/>
        <end position="156"/>
    </location>
</feature>
<evidence type="ECO:0000256" key="3">
    <source>
        <dbReference type="ARBA" id="ARBA00007931"/>
    </source>
</evidence>
<dbReference type="CDD" id="cd06158">
    <property type="entry name" value="S2P-M50_like_1"/>
    <property type="match status" value="1"/>
</dbReference>
<keyword evidence="9" id="KW-0862">Zinc</keyword>
<feature type="transmembrane region" description="Helical" evidence="13">
    <location>
        <begin position="92"/>
        <end position="120"/>
    </location>
</feature>
<sequence>MSYRFTRSHTAGAIHPSPVFLLIVAIAVGGGVLAWVSDVWSAPARVGVFVLVVAGWIVSVCLHEFGHAYTAWRAGDREIEARGYLTLNPLKYSHPVLSIGLPILFIAMGGFALPGGAVYIRPEGFSAKTRRIISGAGPAVNAVCAVVLLATVRFGAPEQLHRAGGHAAFWFGLTFLGFLQVTATVLNLIPIPGTDGYGILEPSLSYQTRRSLDQVKPYGFLLLFAILIGVPPLRDAFYSLVYRLFDLSGLNPNWIAYGFDHVAFWQPLY</sequence>
<dbReference type="RefSeq" id="WP_122190908.1">
    <property type="nucleotide sequence ID" value="NZ_RFFH01000015.1"/>
</dbReference>
<evidence type="ECO:0000256" key="9">
    <source>
        <dbReference type="ARBA" id="ARBA00022833"/>
    </source>
</evidence>
<evidence type="ECO:0000256" key="7">
    <source>
        <dbReference type="ARBA" id="ARBA00022723"/>
    </source>
</evidence>
<keyword evidence="8" id="KW-0378">Hydrolase</keyword>
<gene>
    <name evidence="14" type="ORF">EBN03_26865</name>
</gene>
<keyword evidence="15" id="KW-1185">Reference proteome</keyword>
<evidence type="ECO:0000313" key="15">
    <source>
        <dbReference type="Proteomes" id="UP000279275"/>
    </source>
</evidence>
<dbReference type="PANTHER" id="PTHR35864">
    <property type="entry name" value="ZINC METALLOPROTEASE MJ0611-RELATED"/>
    <property type="match status" value="1"/>
</dbReference>
<evidence type="ECO:0000256" key="1">
    <source>
        <dbReference type="ARBA" id="ARBA00001947"/>
    </source>
</evidence>
<dbReference type="GO" id="GO:0006508">
    <property type="term" value="P:proteolysis"/>
    <property type="evidence" value="ECO:0007669"/>
    <property type="project" value="UniProtKB-KW"/>
</dbReference>
<evidence type="ECO:0000256" key="13">
    <source>
        <dbReference type="SAM" id="Phobius"/>
    </source>
</evidence>
<evidence type="ECO:0000256" key="11">
    <source>
        <dbReference type="ARBA" id="ARBA00023049"/>
    </source>
</evidence>
<dbReference type="OrthoDB" id="9800627at2"/>
<feature type="transmembrane region" description="Helical" evidence="13">
    <location>
        <begin position="48"/>
        <end position="72"/>
    </location>
</feature>
<evidence type="ECO:0000256" key="5">
    <source>
        <dbReference type="ARBA" id="ARBA00022670"/>
    </source>
</evidence>
<reference evidence="14 15" key="1">
    <citation type="submission" date="2018-10" db="EMBL/GenBank/DDBJ databases">
        <title>Isolation from cow dung.</title>
        <authorList>
            <person name="Ling L."/>
        </authorList>
    </citation>
    <scope>NUCLEOTIDE SEQUENCE [LARGE SCALE GENOMIC DNA]</scope>
    <source>
        <strain evidence="14 15">NEAU-LL90</strain>
    </source>
</reference>
<dbReference type="GO" id="GO:0008237">
    <property type="term" value="F:metallopeptidase activity"/>
    <property type="evidence" value="ECO:0007669"/>
    <property type="project" value="UniProtKB-KW"/>
</dbReference>
<evidence type="ECO:0000256" key="4">
    <source>
        <dbReference type="ARBA" id="ARBA00022475"/>
    </source>
</evidence>
<dbReference type="PANTHER" id="PTHR35864:SF1">
    <property type="entry name" value="ZINC METALLOPROTEASE YWHC-RELATED"/>
    <property type="match status" value="1"/>
</dbReference>
<dbReference type="Proteomes" id="UP000279275">
    <property type="component" value="Unassembled WGS sequence"/>
</dbReference>
<dbReference type="InterPro" id="IPR044537">
    <property type="entry name" value="Rip2-like"/>
</dbReference>
<dbReference type="GO" id="GO:0005886">
    <property type="term" value="C:plasma membrane"/>
    <property type="evidence" value="ECO:0007669"/>
    <property type="project" value="UniProtKB-SubCell"/>
</dbReference>
<feature type="transmembrane region" description="Helical" evidence="13">
    <location>
        <begin position="215"/>
        <end position="233"/>
    </location>
</feature>
<evidence type="ECO:0000256" key="6">
    <source>
        <dbReference type="ARBA" id="ARBA00022692"/>
    </source>
</evidence>
<proteinExistence type="inferred from homology"/>
<feature type="transmembrane region" description="Helical" evidence="13">
    <location>
        <begin position="168"/>
        <end position="189"/>
    </location>
</feature>
<organism evidence="14 15">
    <name type="scientific">Nocardia stercoris</name>
    <dbReference type="NCBI Taxonomy" id="2483361"/>
    <lineage>
        <taxon>Bacteria</taxon>
        <taxon>Bacillati</taxon>
        <taxon>Actinomycetota</taxon>
        <taxon>Actinomycetes</taxon>
        <taxon>Mycobacteriales</taxon>
        <taxon>Nocardiaceae</taxon>
        <taxon>Nocardia</taxon>
    </lineage>
</organism>
<feature type="transmembrane region" description="Helical" evidence="13">
    <location>
        <begin position="20"/>
        <end position="36"/>
    </location>
</feature>
<evidence type="ECO:0000256" key="2">
    <source>
        <dbReference type="ARBA" id="ARBA00004651"/>
    </source>
</evidence>
<dbReference type="EMBL" id="RFFH01000015">
    <property type="protein sequence ID" value="RMI29348.1"/>
    <property type="molecule type" value="Genomic_DNA"/>
</dbReference>
<keyword evidence="5 14" id="KW-0645">Protease</keyword>
<keyword evidence="10 13" id="KW-1133">Transmembrane helix</keyword>
<accession>A0A3M2L4B2</accession>
<comment type="similarity">
    <text evidence="3">Belongs to the peptidase M50B family.</text>
</comment>
<evidence type="ECO:0000313" key="14">
    <source>
        <dbReference type="EMBL" id="RMI29348.1"/>
    </source>
</evidence>
<dbReference type="InterPro" id="IPR052348">
    <property type="entry name" value="Metallopeptidase_M50B"/>
</dbReference>
<evidence type="ECO:0000256" key="10">
    <source>
        <dbReference type="ARBA" id="ARBA00022989"/>
    </source>
</evidence>
<keyword evidence="12 13" id="KW-0472">Membrane</keyword>
<name>A0A3M2L4B2_9NOCA</name>
<comment type="caution">
    <text evidence="14">The sequence shown here is derived from an EMBL/GenBank/DDBJ whole genome shotgun (WGS) entry which is preliminary data.</text>
</comment>
<keyword evidence="6 13" id="KW-0812">Transmembrane</keyword>
<dbReference type="GO" id="GO:0046872">
    <property type="term" value="F:metal ion binding"/>
    <property type="evidence" value="ECO:0007669"/>
    <property type="project" value="UniProtKB-KW"/>
</dbReference>